<evidence type="ECO:0000313" key="2">
    <source>
        <dbReference type="Proteomes" id="UP000827976"/>
    </source>
</evidence>
<keyword evidence="2" id="KW-1185">Reference proteome</keyword>
<dbReference type="EC" id="3.1.1.49" evidence="1"/>
<proteinExistence type="predicted"/>
<comment type="caution">
    <text evidence="1">The sequence shown here is derived from an EMBL/GenBank/DDBJ whole genome shotgun (WGS) entry which is preliminary data.</text>
</comment>
<dbReference type="EMBL" id="CM037030">
    <property type="protein sequence ID" value="KAH7651634.1"/>
    <property type="molecule type" value="Genomic_DNA"/>
</dbReference>
<protein>
    <submittedName>
        <fullName evidence="1">GDSL lipase/esterase protein</fullName>
        <ecNumber evidence="1">3.1.1.49</ecNumber>
    </submittedName>
</protein>
<keyword evidence="1" id="KW-0378">Hydrolase</keyword>
<evidence type="ECO:0000313" key="1">
    <source>
        <dbReference type="EMBL" id="KAH7651634.1"/>
    </source>
</evidence>
<accession>A0ACB7TSD2</accession>
<dbReference type="Proteomes" id="UP000827976">
    <property type="component" value="Chromosome 20"/>
</dbReference>
<reference evidence="2" key="1">
    <citation type="journal article" date="2022" name="Nat. Commun.">
        <title>Chromosome evolution and the genetic basis of agronomically important traits in greater yam.</title>
        <authorList>
            <person name="Bredeson J.V."/>
            <person name="Lyons J.B."/>
            <person name="Oniyinde I.O."/>
            <person name="Okereke N.R."/>
            <person name="Kolade O."/>
            <person name="Nnabue I."/>
            <person name="Nwadili C.O."/>
            <person name="Hribova E."/>
            <person name="Parker M."/>
            <person name="Nwogha J."/>
            <person name="Shu S."/>
            <person name="Carlson J."/>
            <person name="Kariba R."/>
            <person name="Muthemba S."/>
            <person name="Knop K."/>
            <person name="Barton G.J."/>
            <person name="Sherwood A.V."/>
            <person name="Lopez-Montes A."/>
            <person name="Asiedu R."/>
            <person name="Jamnadass R."/>
            <person name="Muchugi A."/>
            <person name="Goodstein D."/>
            <person name="Egesi C.N."/>
            <person name="Featherston J."/>
            <person name="Asfaw A."/>
            <person name="Simpson G.G."/>
            <person name="Dolezel J."/>
            <person name="Hendre P.S."/>
            <person name="Van Deynze A."/>
            <person name="Kumar P.L."/>
            <person name="Obidiegwu J.E."/>
            <person name="Bhattacharjee R."/>
            <person name="Rokhsar D.S."/>
        </authorList>
    </citation>
    <scope>NUCLEOTIDE SEQUENCE [LARGE SCALE GENOMIC DNA]</scope>
    <source>
        <strain evidence="2">cv. TDa95/00328</strain>
    </source>
</reference>
<sequence>MMTSLCLSSSIVLLHHYLIIIIFSLLQSSQLLSAIADCNCFCSIITFGDSSADNGNSLYYLHYQNAVGYLPNGETFFGHPTGRFSDGRIISDFLAEWMGLPFLPAYLRGPDGHYFEKGVNFAFGGATALNTTFFTDHGLPLPVRNISLYDQIGWFKDMLHDHCSSHSDCEHMLNRTLFIVGPIGGNDMHLPLLQGTTVQEIKTIIDPAIIQSVISAIKTLIELGARTIVVPNLHPEGCMPGLLSKFQSSGQEYYDKRTGCIKWLNELTEFYNQWLQVELQQIQHPFHNITIFFADFYGLMYEILESPQSYGFGSQPLLACCGGNGPYNIESGLDCGDKGSKTFGDPSSFVYWDSHHLTEAANKIFATRLFNALCGLPSSTSSWDEYFIRIF</sequence>
<gene>
    <name evidence="1" type="ORF">IHE45_20G070500</name>
</gene>
<organism evidence="1 2">
    <name type="scientific">Dioscorea alata</name>
    <name type="common">Purple yam</name>
    <dbReference type="NCBI Taxonomy" id="55571"/>
    <lineage>
        <taxon>Eukaryota</taxon>
        <taxon>Viridiplantae</taxon>
        <taxon>Streptophyta</taxon>
        <taxon>Embryophyta</taxon>
        <taxon>Tracheophyta</taxon>
        <taxon>Spermatophyta</taxon>
        <taxon>Magnoliopsida</taxon>
        <taxon>Liliopsida</taxon>
        <taxon>Dioscoreales</taxon>
        <taxon>Dioscoreaceae</taxon>
        <taxon>Dioscorea</taxon>
    </lineage>
</organism>
<name>A0ACB7TSD2_DIOAL</name>